<comment type="caution">
    <text evidence="8">The sequence shown here is derived from an EMBL/GenBank/DDBJ whole genome shotgun (WGS) entry which is preliminary data.</text>
</comment>
<dbReference type="Gene3D" id="1.10.287.950">
    <property type="entry name" value="Methyl-accepting chemotaxis protein"/>
    <property type="match status" value="1"/>
</dbReference>
<dbReference type="Pfam" id="PF00015">
    <property type="entry name" value="MCPsignal"/>
    <property type="match status" value="1"/>
</dbReference>
<evidence type="ECO:0000256" key="5">
    <source>
        <dbReference type="SAM" id="Phobius"/>
    </source>
</evidence>
<organism evidence="8 9">
    <name type="scientific">Ideonella paludis</name>
    <dbReference type="NCBI Taxonomy" id="1233411"/>
    <lineage>
        <taxon>Bacteria</taxon>
        <taxon>Pseudomonadati</taxon>
        <taxon>Pseudomonadota</taxon>
        <taxon>Betaproteobacteria</taxon>
        <taxon>Burkholderiales</taxon>
        <taxon>Sphaerotilaceae</taxon>
        <taxon>Ideonella</taxon>
    </lineage>
</organism>
<evidence type="ECO:0000256" key="1">
    <source>
        <dbReference type="ARBA" id="ARBA00022481"/>
    </source>
</evidence>
<evidence type="ECO:0000259" key="6">
    <source>
        <dbReference type="PROSITE" id="PS50111"/>
    </source>
</evidence>
<dbReference type="SMART" id="SM00304">
    <property type="entry name" value="HAMP"/>
    <property type="match status" value="1"/>
</dbReference>
<dbReference type="InterPro" id="IPR004090">
    <property type="entry name" value="Chemotax_Me-accpt_rcpt"/>
</dbReference>
<keyword evidence="5" id="KW-1133">Transmembrane helix</keyword>
<dbReference type="InterPro" id="IPR051310">
    <property type="entry name" value="MCP_chemotaxis"/>
</dbReference>
<dbReference type="CDD" id="cd11386">
    <property type="entry name" value="MCP_signal"/>
    <property type="match status" value="1"/>
</dbReference>
<feature type="compositionally biased region" description="Pro residues" evidence="4">
    <location>
        <begin position="551"/>
        <end position="560"/>
    </location>
</feature>
<comment type="similarity">
    <text evidence="2">Belongs to the methyl-accepting chemotaxis (MCP) protein family.</text>
</comment>
<dbReference type="InterPro" id="IPR024478">
    <property type="entry name" value="HlyB_4HB_MCP"/>
</dbReference>
<feature type="compositionally biased region" description="Low complexity" evidence="4">
    <location>
        <begin position="561"/>
        <end position="574"/>
    </location>
</feature>
<dbReference type="EMBL" id="JAGQDG010000005">
    <property type="protein sequence ID" value="MBQ0936628.1"/>
    <property type="molecule type" value="Genomic_DNA"/>
</dbReference>
<evidence type="ECO:0000256" key="4">
    <source>
        <dbReference type="SAM" id="MobiDB-lite"/>
    </source>
</evidence>
<feature type="transmembrane region" description="Helical" evidence="5">
    <location>
        <begin position="188"/>
        <end position="212"/>
    </location>
</feature>
<sequence length="582" mass="61289">MTILANTGIGRRLLWAAIALVAVLGGMAAFSWSRLDDLHNLTLDTEKIRVPQLQRVADIELNVTRVSLQIRHALLVRNDEDLKATLADIGAKRKHIEETFQAYGNALTSDIGKTEFARIQPVAQAFWEIGSANIEQITAGQKDAAFDTLVSKTIPARNKLLEALAGEKKRQGEWLARDLKDIDDRATLMARLIVGMVALAGAVLLTAAWMIANTLRRRVAVAQRVADAVREGDLSVVVKDDVRDEFSPLLAGLSQMQTSLAQVVSTVRRNAESVATGSAQIAQGNQDLSGRTEQQASALERTASAMEQLGSTVRQNADNAQQANQLAMGASTVAVQGGDVVGQVVETMKGINESSKKIADIISVIDGIAFQTNILALNAAVEAARAGEQGRGFAVVAGEVRSLAQRSAEAAREIKQLITASVDRVEQGSALVDKAGHTMEEVVTAIRRVTDIMGEISTASAEQSAGVAQVGHSVTEMDQATQQNAALVEESAAAAESLRTQAQQLVQAVAVFKLGGQDSQPSYSAAPAVVAKPAPVVAKAPAAPRAVPSKPQTPPPPPAPAATAPAAPAVASTASDDDWTTF</sequence>
<name>A0ABS5DZR6_9BURK</name>
<feature type="compositionally biased region" description="Low complexity" evidence="4">
    <location>
        <begin position="537"/>
        <end position="550"/>
    </location>
</feature>
<dbReference type="PROSITE" id="PS50111">
    <property type="entry name" value="CHEMOTAXIS_TRANSDUC_2"/>
    <property type="match status" value="1"/>
</dbReference>
<dbReference type="PANTHER" id="PTHR43531:SF14">
    <property type="entry name" value="METHYL-ACCEPTING CHEMOTAXIS PROTEIN I-RELATED"/>
    <property type="match status" value="1"/>
</dbReference>
<feature type="region of interest" description="Disordered" evidence="4">
    <location>
        <begin position="537"/>
        <end position="582"/>
    </location>
</feature>
<evidence type="ECO:0000313" key="9">
    <source>
        <dbReference type="Proteomes" id="UP000672097"/>
    </source>
</evidence>
<accession>A0ABS5DZR6</accession>
<evidence type="ECO:0000256" key="3">
    <source>
        <dbReference type="PROSITE-ProRule" id="PRU00284"/>
    </source>
</evidence>
<evidence type="ECO:0000256" key="2">
    <source>
        <dbReference type="ARBA" id="ARBA00029447"/>
    </source>
</evidence>
<dbReference type="RefSeq" id="WP_210809989.1">
    <property type="nucleotide sequence ID" value="NZ_JAGQDG010000005.1"/>
</dbReference>
<proteinExistence type="inferred from homology"/>
<protein>
    <submittedName>
        <fullName evidence="8">MCP four helix bundle domain-containing protein</fullName>
    </submittedName>
</protein>
<dbReference type="InterPro" id="IPR003660">
    <property type="entry name" value="HAMP_dom"/>
</dbReference>
<evidence type="ECO:0000259" key="7">
    <source>
        <dbReference type="PROSITE" id="PS50885"/>
    </source>
</evidence>
<dbReference type="PROSITE" id="PS50885">
    <property type="entry name" value="HAMP"/>
    <property type="match status" value="1"/>
</dbReference>
<dbReference type="Proteomes" id="UP000672097">
    <property type="component" value="Unassembled WGS sequence"/>
</dbReference>
<keyword evidence="3" id="KW-0807">Transducer</keyword>
<feature type="domain" description="Methyl-accepting transducer" evidence="6">
    <location>
        <begin position="270"/>
        <end position="499"/>
    </location>
</feature>
<keyword evidence="1" id="KW-0488">Methylation</keyword>
<gene>
    <name evidence="8" type="ORF">KAK11_14920</name>
</gene>
<dbReference type="PRINTS" id="PR00260">
    <property type="entry name" value="CHEMTRNSDUCR"/>
</dbReference>
<dbReference type="SMART" id="SM00283">
    <property type="entry name" value="MA"/>
    <property type="match status" value="1"/>
</dbReference>
<keyword evidence="5" id="KW-0812">Transmembrane</keyword>
<dbReference type="InterPro" id="IPR004089">
    <property type="entry name" value="MCPsignal_dom"/>
</dbReference>
<feature type="transmembrane region" description="Helical" evidence="5">
    <location>
        <begin position="12"/>
        <end position="32"/>
    </location>
</feature>
<keyword evidence="5" id="KW-0472">Membrane</keyword>
<reference evidence="8 9" key="1">
    <citation type="submission" date="2021-04" db="EMBL/GenBank/DDBJ databases">
        <title>The genome sequence of type strain Ideonella paludis KCTC 32238.</title>
        <authorList>
            <person name="Liu Y."/>
        </authorList>
    </citation>
    <scope>NUCLEOTIDE SEQUENCE [LARGE SCALE GENOMIC DNA]</scope>
    <source>
        <strain evidence="8 9">KCTC 32238</strain>
    </source>
</reference>
<dbReference type="PANTHER" id="PTHR43531">
    <property type="entry name" value="PROTEIN ICFG"/>
    <property type="match status" value="1"/>
</dbReference>
<evidence type="ECO:0000313" key="8">
    <source>
        <dbReference type="EMBL" id="MBQ0936628.1"/>
    </source>
</evidence>
<keyword evidence="9" id="KW-1185">Reference proteome</keyword>
<dbReference type="Pfam" id="PF12729">
    <property type="entry name" value="4HB_MCP_1"/>
    <property type="match status" value="1"/>
</dbReference>
<dbReference type="SUPFAM" id="SSF58104">
    <property type="entry name" value="Methyl-accepting chemotaxis protein (MCP) signaling domain"/>
    <property type="match status" value="1"/>
</dbReference>
<feature type="domain" description="HAMP" evidence="7">
    <location>
        <begin position="213"/>
        <end position="265"/>
    </location>
</feature>